<keyword evidence="5" id="KW-0808">Transferase</keyword>
<dbReference type="GO" id="GO:0016020">
    <property type="term" value="C:membrane"/>
    <property type="evidence" value="ECO:0007669"/>
    <property type="project" value="UniProtKB-SubCell"/>
</dbReference>
<evidence type="ECO:0000256" key="8">
    <source>
        <dbReference type="ARBA" id="ARBA00022777"/>
    </source>
</evidence>
<dbReference type="Gene3D" id="3.30.70.1230">
    <property type="entry name" value="Nucleotide cyclase"/>
    <property type="match status" value="1"/>
</dbReference>
<dbReference type="GO" id="GO:0000160">
    <property type="term" value="P:phosphorelay signal transduction system"/>
    <property type="evidence" value="ECO:0007669"/>
    <property type="project" value="UniProtKB-KW"/>
</dbReference>
<dbReference type="InterPro" id="IPR050401">
    <property type="entry name" value="Cyclic_nucleotide_synthase"/>
</dbReference>
<reference evidence="18 19" key="1">
    <citation type="submission" date="2015-07" db="EMBL/GenBank/DDBJ databases">
        <title>Whole genome sequence of Herpetosiphon geysericola DSM 7119.</title>
        <authorList>
            <person name="Hemp J."/>
            <person name="Ward L.M."/>
            <person name="Pace L.A."/>
            <person name="Fischer W.W."/>
        </authorList>
    </citation>
    <scope>NUCLEOTIDE SEQUENCE [LARGE SCALE GENOMIC DNA]</scope>
    <source>
        <strain evidence="18 19">DSM 7119</strain>
    </source>
</reference>
<evidence type="ECO:0000313" key="18">
    <source>
        <dbReference type="EMBL" id="KPL86209.1"/>
    </source>
</evidence>
<dbReference type="PANTHER" id="PTHR11920">
    <property type="entry name" value="GUANYLYL CYCLASE"/>
    <property type="match status" value="1"/>
</dbReference>
<name>A0A0P6YLT6_9CHLR</name>
<evidence type="ECO:0000256" key="3">
    <source>
        <dbReference type="ARBA" id="ARBA00012438"/>
    </source>
</evidence>
<protein>
    <recommendedName>
        <fullName evidence="3">histidine kinase</fullName>
        <ecNumber evidence="3">2.7.13.3</ecNumber>
    </recommendedName>
</protein>
<dbReference type="PROSITE" id="PS50125">
    <property type="entry name" value="GUANYLATE_CYCLASE_2"/>
    <property type="match status" value="1"/>
</dbReference>
<sequence>MTATQPRILVVDDSEDNRFLLQRQLVRRNYGVVLAENGQQALDYVQSNVIDLMLLDIMMPVMNGFEVLQILKQNDQLRHIPVIIVSAADDMENVVKGIQLGAEDYLAKPFNTTLLRARIEASLEKKRLHDQEQAYLQAIALEQAQSTRLLRNILPQTIADQLKDQQANIAEYFSSVSVLFADIVGFTELSGHVNAKELVAWLNHLFSLFDQMTLDAGLEKIKTIGDAYMVAAGLPIAQPDHAERLALFATAMLAAIEQIRMPNGEPLQMRIGIHSGPVVAGVIGMIKFSYDLWGDTVNIASRMESSAQPNTIQVSAETYALLHDHEYFSLQPRHGVEMKHLGTRTTYILNRHRHH</sequence>
<keyword evidence="19" id="KW-1185">Reference proteome</keyword>
<gene>
    <name evidence="18" type="ORF">SE18_15295</name>
</gene>
<dbReference type="PANTHER" id="PTHR11920:SF335">
    <property type="entry name" value="GUANYLATE CYCLASE"/>
    <property type="match status" value="1"/>
</dbReference>
<evidence type="ECO:0000256" key="4">
    <source>
        <dbReference type="ARBA" id="ARBA00022553"/>
    </source>
</evidence>
<dbReference type="EMBL" id="LGKP01000022">
    <property type="protein sequence ID" value="KPL86209.1"/>
    <property type="molecule type" value="Genomic_DNA"/>
</dbReference>
<dbReference type="RefSeq" id="WP_054535324.1">
    <property type="nucleotide sequence ID" value="NZ_LGKP01000022.1"/>
</dbReference>
<dbReference type="SMART" id="SM00448">
    <property type="entry name" value="REC"/>
    <property type="match status" value="1"/>
</dbReference>
<dbReference type="GO" id="GO:0004016">
    <property type="term" value="F:adenylate cyclase activity"/>
    <property type="evidence" value="ECO:0007669"/>
    <property type="project" value="UniProtKB-ARBA"/>
</dbReference>
<evidence type="ECO:0000259" key="17">
    <source>
        <dbReference type="PROSITE" id="PS50125"/>
    </source>
</evidence>
<keyword evidence="11" id="KW-0902">Two-component regulatory system</keyword>
<evidence type="ECO:0000256" key="2">
    <source>
        <dbReference type="ARBA" id="ARBA00004370"/>
    </source>
</evidence>
<keyword evidence="9" id="KW-0067">ATP-binding</keyword>
<feature type="domain" description="Response regulatory" evidence="16">
    <location>
        <begin position="7"/>
        <end position="123"/>
    </location>
</feature>
<keyword evidence="12" id="KW-0472">Membrane</keyword>
<keyword evidence="7" id="KW-0547">Nucleotide-binding</keyword>
<dbReference type="OrthoDB" id="9816273at2"/>
<evidence type="ECO:0000256" key="6">
    <source>
        <dbReference type="ARBA" id="ARBA00022692"/>
    </source>
</evidence>
<evidence type="ECO:0000256" key="7">
    <source>
        <dbReference type="ARBA" id="ARBA00022741"/>
    </source>
</evidence>
<comment type="subcellular location">
    <subcellularLocation>
        <location evidence="2">Membrane</location>
    </subcellularLocation>
</comment>
<keyword evidence="10" id="KW-1133">Transmembrane helix</keyword>
<evidence type="ECO:0000313" key="19">
    <source>
        <dbReference type="Proteomes" id="UP000050277"/>
    </source>
</evidence>
<evidence type="ECO:0000256" key="15">
    <source>
        <dbReference type="RuleBase" id="RU000405"/>
    </source>
</evidence>
<feature type="domain" description="Guanylate cyclase" evidence="17">
    <location>
        <begin position="177"/>
        <end position="304"/>
    </location>
</feature>
<dbReference type="CDD" id="cd07302">
    <property type="entry name" value="CHD"/>
    <property type="match status" value="1"/>
</dbReference>
<dbReference type="EC" id="2.7.13.3" evidence="3"/>
<dbReference type="Pfam" id="PF00072">
    <property type="entry name" value="Response_reg"/>
    <property type="match status" value="1"/>
</dbReference>
<proteinExistence type="inferred from homology"/>
<evidence type="ECO:0000256" key="9">
    <source>
        <dbReference type="ARBA" id="ARBA00022840"/>
    </source>
</evidence>
<comment type="catalytic activity">
    <reaction evidence="1">
        <text>ATP + protein L-histidine = ADP + protein N-phospho-L-histidine.</text>
        <dbReference type="EC" id="2.7.13.3"/>
    </reaction>
</comment>
<keyword evidence="13 15" id="KW-0456">Lyase</keyword>
<comment type="caution">
    <text evidence="18">The sequence shown here is derived from an EMBL/GenBank/DDBJ whole genome shotgun (WGS) entry which is preliminary data.</text>
</comment>
<evidence type="ECO:0000256" key="11">
    <source>
        <dbReference type="ARBA" id="ARBA00023012"/>
    </source>
</evidence>
<dbReference type="PROSITE" id="PS00452">
    <property type="entry name" value="GUANYLATE_CYCLASE_1"/>
    <property type="match status" value="1"/>
</dbReference>
<evidence type="ECO:0000256" key="14">
    <source>
        <dbReference type="PROSITE-ProRule" id="PRU00169"/>
    </source>
</evidence>
<dbReference type="GO" id="GO:0005524">
    <property type="term" value="F:ATP binding"/>
    <property type="evidence" value="ECO:0007669"/>
    <property type="project" value="UniProtKB-KW"/>
</dbReference>
<dbReference type="STRING" id="70996.SE18_15295"/>
<keyword evidence="4 14" id="KW-0597">Phosphoprotein</keyword>
<evidence type="ECO:0000256" key="13">
    <source>
        <dbReference type="ARBA" id="ARBA00023239"/>
    </source>
</evidence>
<evidence type="ECO:0000256" key="10">
    <source>
        <dbReference type="ARBA" id="ARBA00022989"/>
    </source>
</evidence>
<dbReference type="SUPFAM" id="SSF52172">
    <property type="entry name" value="CheY-like"/>
    <property type="match status" value="1"/>
</dbReference>
<dbReference type="AlphaFoldDB" id="A0A0P6YLT6"/>
<dbReference type="Proteomes" id="UP000050277">
    <property type="component" value="Unassembled WGS sequence"/>
</dbReference>
<evidence type="ECO:0000256" key="12">
    <source>
        <dbReference type="ARBA" id="ARBA00023136"/>
    </source>
</evidence>
<dbReference type="Pfam" id="PF00211">
    <property type="entry name" value="Guanylate_cyc"/>
    <property type="match status" value="1"/>
</dbReference>
<dbReference type="SUPFAM" id="SSF55073">
    <property type="entry name" value="Nucleotide cyclase"/>
    <property type="match status" value="1"/>
</dbReference>
<dbReference type="PATRIC" id="fig|70996.4.peg.3703"/>
<dbReference type="InterPro" id="IPR018297">
    <property type="entry name" value="A/G_cyclase_CS"/>
</dbReference>
<accession>A0A0P6YLT6</accession>
<dbReference type="FunFam" id="3.40.50.2300:FF:000121">
    <property type="entry name" value="Sensor histidine kinase RcsC"/>
    <property type="match status" value="1"/>
</dbReference>
<feature type="modified residue" description="4-aspartylphosphate" evidence="14">
    <location>
        <position position="56"/>
    </location>
</feature>
<dbReference type="Gene3D" id="3.40.50.2300">
    <property type="match status" value="1"/>
</dbReference>
<organism evidence="18 19">
    <name type="scientific">Herpetosiphon geysericola</name>
    <dbReference type="NCBI Taxonomy" id="70996"/>
    <lineage>
        <taxon>Bacteria</taxon>
        <taxon>Bacillati</taxon>
        <taxon>Chloroflexota</taxon>
        <taxon>Chloroflexia</taxon>
        <taxon>Herpetosiphonales</taxon>
        <taxon>Herpetosiphonaceae</taxon>
        <taxon>Herpetosiphon</taxon>
    </lineage>
</organism>
<keyword evidence="6" id="KW-0812">Transmembrane</keyword>
<evidence type="ECO:0000259" key="16">
    <source>
        <dbReference type="PROSITE" id="PS50110"/>
    </source>
</evidence>
<dbReference type="InterPro" id="IPR001054">
    <property type="entry name" value="A/G_cyclase"/>
</dbReference>
<dbReference type="GO" id="GO:0004673">
    <property type="term" value="F:protein histidine kinase activity"/>
    <property type="evidence" value="ECO:0007669"/>
    <property type="project" value="UniProtKB-EC"/>
</dbReference>
<evidence type="ECO:0000256" key="1">
    <source>
        <dbReference type="ARBA" id="ARBA00000085"/>
    </source>
</evidence>
<dbReference type="GO" id="GO:0009190">
    <property type="term" value="P:cyclic nucleotide biosynthetic process"/>
    <property type="evidence" value="ECO:0007669"/>
    <property type="project" value="InterPro"/>
</dbReference>
<dbReference type="SMART" id="SM00044">
    <property type="entry name" value="CYCc"/>
    <property type="match status" value="1"/>
</dbReference>
<evidence type="ECO:0000256" key="5">
    <source>
        <dbReference type="ARBA" id="ARBA00022679"/>
    </source>
</evidence>
<dbReference type="InterPro" id="IPR011006">
    <property type="entry name" value="CheY-like_superfamily"/>
</dbReference>
<dbReference type="InterPro" id="IPR029787">
    <property type="entry name" value="Nucleotide_cyclase"/>
</dbReference>
<dbReference type="InterPro" id="IPR001789">
    <property type="entry name" value="Sig_transdc_resp-reg_receiver"/>
</dbReference>
<comment type="similarity">
    <text evidence="15">Belongs to the adenylyl cyclase class-4/guanylyl cyclase family.</text>
</comment>
<keyword evidence="8" id="KW-0418">Kinase</keyword>
<dbReference type="PROSITE" id="PS50110">
    <property type="entry name" value="RESPONSE_REGULATORY"/>
    <property type="match status" value="1"/>
</dbReference>